<reference evidence="2 3" key="1">
    <citation type="submission" date="2020-04" db="EMBL/GenBank/DDBJ databases">
        <title>Draft Genome Sequence of Streptomyces morookaense DSM 40503, an 8-azaguanine-producing strain.</title>
        <authorList>
            <person name="Qi J."/>
            <person name="Gao J.-M."/>
        </authorList>
    </citation>
    <scope>NUCLEOTIDE SEQUENCE [LARGE SCALE GENOMIC DNA]</scope>
    <source>
        <strain evidence="2 3">DSM 40503</strain>
    </source>
</reference>
<keyword evidence="3" id="KW-1185">Reference proteome</keyword>
<dbReference type="EMBL" id="JABBXF010000014">
    <property type="protein sequence ID" value="NVK77602.1"/>
    <property type="molecule type" value="Genomic_DNA"/>
</dbReference>
<sequence>MSLPPAPPPAGELHRPDPVVLGGIADGTELGAAFHPYLRDCMGLVCPFASQALLAGAVHYAELRVTGRTALRAVARALAGYLAWFDGAMRRERDEQPGLVVAFPGPAGPVLPLIAAAHEVVRPAVYARGCTSSLLHSAEAPCAVPAPFCVLRRIVPADLLLSMRVSRMFPVYYRLYAAEARRTRLLTAEISERWNRACREHGLAP</sequence>
<dbReference type="Pfam" id="PF21780">
    <property type="entry name" value="DUF6875"/>
    <property type="match status" value="1"/>
</dbReference>
<organism evidence="2 3">
    <name type="scientific">Streptomyces morookaense</name>
    <name type="common">Streptoverticillium morookaense</name>
    <dbReference type="NCBI Taxonomy" id="1970"/>
    <lineage>
        <taxon>Bacteria</taxon>
        <taxon>Bacillati</taxon>
        <taxon>Actinomycetota</taxon>
        <taxon>Actinomycetes</taxon>
        <taxon>Kitasatosporales</taxon>
        <taxon>Streptomycetaceae</taxon>
        <taxon>Streptomyces</taxon>
    </lineage>
</organism>
<dbReference type="Proteomes" id="UP000587462">
    <property type="component" value="Unassembled WGS sequence"/>
</dbReference>
<dbReference type="RefSeq" id="WP_171079394.1">
    <property type="nucleotide sequence ID" value="NZ_BNBU01000001.1"/>
</dbReference>
<evidence type="ECO:0000313" key="2">
    <source>
        <dbReference type="EMBL" id="NVK77602.1"/>
    </source>
</evidence>
<proteinExistence type="predicted"/>
<feature type="domain" description="DUF6875" evidence="1">
    <location>
        <begin position="43"/>
        <end position="181"/>
    </location>
</feature>
<comment type="caution">
    <text evidence="2">The sequence shown here is derived from an EMBL/GenBank/DDBJ whole genome shotgun (WGS) entry which is preliminary data.</text>
</comment>
<evidence type="ECO:0000259" key="1">
    <source>
        <dbReference type="Pfam" id="PF21780"/>
    </source>
</evidence>
<gene>
    <name evidence="2" type="ORF">HG542_07975</name>
</gene>
<accession>A0A7Y7B264</accession>
<evidence type="ECO:0000313" key="3">
    <source>
        <dbReference type="Proteomes" id="UP000587462"/>
    </source>
</evidence>
<name>A0A7Y7B264_STRMO</name>
<dbReference type="InterPro" id="IPR049240">
    <property type="entry name" value="DUF6875"/>
</dbReference>
<dbReference type="AlphaFoldDB" id="A0A7Y7B264"/>
<protein>
    <recommendedName>
        <fullName evidence="1">DUF6875 domain-containing protein</fullName>
    </recommendedName>
</protein>